<evidence type="ECO:0000256" key="5">
    <source>
        <dbReference type="ARBA" id="ARBA00022989"/>
    </source>
</evidence>
<dbReference type="Proteomes" id="UP000253742">
    <property type="component" value="Unassembled WGS sequence"/>
</dbReference>
<feature type="domain" description="EccD-like transmembrane" evidence="8">
    <location>
        <begin position="113"/>
        <end position="444"/>
    </location>
</feature>
<comment type="subcellular location">
    <subcellularLocation>
        <location evidence="1">Cell membrane</location>
        <topology evidence="1">Multi-pass membrane protein</topology>
    </subcellularLocation>
</comment>
<dbReference type="AlphaFoldDB" id="A0A369UW17"/>
<evidence type="ECO:0000256" key="7">
    <source>
        <dbReference type="SAM" id="Phobius"/>
    </source>
</evidence>
<dbReference type="RefSeq" id="WP_114534153.1">
    <property type="nucleotide sequence ID" value="NZ_QQBH01000059.1"/>
</dbReference>
<dbReference type="GO" id="GO:0005886">
    <property type="term" value="C:plasma membrane"/>
    <property type="evidence" value="ECO:0007669"/>
    <property type="project" value="UniProtKB-SubCell"/>
</dbReference>
<feature type="transmembrane region" description="Helical" evidence="7">
    <location>
        <begin position="118"/>
        <end position="135"/>
    </location>
</feature>
<dbReference type="InterPro" id="IPR006707">
    <property type="entry name" value="T7SS_EccD"/>
</dbReference>
<dbReference type="NCBIfam" id="TIGR03920">
    <property type="entry name" value="T7SS_EccD"/>
    <property type="match status" value="1"/>
</dbReference>
<dbReference type="Pfam" id="PF19053">
    <property type="entry name" value="EccD"/>
    <property type="match status" value="1"/>
</dbReference>
<dbReference type="OrthoDB" id="3326149at2"/>
<evidence type="ECO:0000256" key="3">
    <source>
        <dbReference type="ARBA" id="ARBA00022475"/>
    </source>
</evidence>
<feature type="transmembrane region" description="Helical" evidence="7">
    <location>
        <begin position="197"/>
        <end position="217"/>
    </location>
</feature>
<keyword evidence="6 7" id="KW-0472">Membrane</keyword>
<feature type="transmembrane region" description="Helical" evidence="7">
    <location>
        <begin position="247"/>
        <end position="265"/>
    </location>
</feature>
<feature type="transmembrane region" description="Helical" evidence="7">
    <location>
        <begin position="418"/>
        <end position="442"/>
    </location>
</feature>
<dbReference type="InterPro" id="IPR044049">
    <property type="entry name" value="EccD_transm"/>
</dbReference>
<evidence type="ECO:0000256" key="2">
    <source>
        <dbReference type="ARBA" id="ARBA00006162"/>
    </source>
</evidence>
<feature type="transmembrane region" description="Helical" evidence="7">
    <location>
        <begin position="141"/>
        <end position="160"/>
    </location>
</feature>
<keyword evidence="5 7" id="KW-1133">Transmembrane helix</keyword>
<feature type="transmembrane region" description="Helical" evidence="7">
    <location>
        <begin position="384"/>
        <end position="406"/>
    </location>
</feature>
<keyword evidence="4 7" id="KW-0812">Transmembrane</keyword>
<evidence type="ECO:0000313" key="9">
    <source>
        <dbReference type="EMBL" id="RDD83928.1"/>
    </source>
</evidence>
<sequence>MPDERCRVTVVGERRQVDLALPAQAPIAEYVPRLATLCGQPESEGMPPVWTLAQSGGSAMAPGDTLSGAGIVDGATLYLRDHRAAELNELTVTDLDEQVADAREDSGLWSARRRAQSVLGAGLVVMVLSAAWLGAQRITSGIGVLFFVLAGLCSALLAWYSERKNWPLPRPVRQLLALAACPLLACAGLGAPVGGSGITPFLVMGTAVIGALAGVVALPSPATVVLQSLTLVTALLAAPLIVLNAGLVSSAAVVALVLFVLAGLLPRITSQIAVLVPDGPDTSAPVLDSEDVSAVVRRGNGLLTFLSFVLAAVLAAALVTLATSRDGYALFLVACVSVGLLLQAGAVRVLSSVIPQLTAGVLGLLALAVRTPEYLFDSTIAGPLIAFAAGAVLVACGLFLAFGAALRPIEPERPTWPGALVTALMVAALPLAAGVFGLYGWLANLGGDL</sequence>
<evidence type="ECO:0000259" key="8">
    <source>
        <dbReference type="Pfam" id="PF19053"/>
    </source>
</evidence>
<reference evidence="9 10" key="1">
    <citation type="submission" date="2018-07" db="EMBL/GenBank/DDBJ databases">
        <title>Genome guided investigation of antibiotics producing actinomycetales strain isolated from a Macau mangrove ecosystem.</title>
        <authorList>
            <person name="Hu D."/>
        </authorList>
    </citation>
    <scope>NUCLEOTIDE SEQUENCE [LARGE SCALE GENOMIC DNA]</scope>
    <source>
        <strain evidence="9 10">2297</strain>
    </source>
</reference>
<comment type="similarity">
    <text evidence="2">Belongs to the EccD/Snm4 family.</text>
</comment>
<dbReference type="InterPro" id="IPR024962">
    <property type="entry name" value="YukD-like"/>
</dbReference>
<protein>
    <submittedName>
        <fullName evidence="9">Type VII secretion integral membrane protein EccD</fullName>
    </submittedName>
</protein>
<evidence type="ECO:0000256" key="1">
    <source>
        <dbReference type="ARBA" id="ARBA00004651"/>
    </source>
</evidence>
<evidence type="ECO:0000256" key="4">
    <source>
        <dbReference type="ARBA" id="ARBA00022692"/>
    </source>
</evidence>
<feature type="transmembrane region" description="Helical" evidence="7">
    <location>
        <begin position="302"/>
        <end position="322"/>
    </location>
</feature>
<evidence type="ECO:0000256" key="6">
    <source>
        <dbReference type="ARBA" id="ARBA00023136"/>
    </source>
</evidence>
<gene>
    <name evidence="9" type="primary">eccD</name>
    <name evidence="9" type="ORF">DVZ84_37960</name>
</gene>
<accession>A0A369UW17</accession>
<feature type="transmembrane region" description="Helical" evidence="7">
    <location>
        <begin position="172"/>
        <end position="191"/>
    </location>
</feature>
<dbReference type="EMBL" id="QQBH01000059">
    <property type="protein sequence ID" value="RDD83928.1"/>
    <property type="molecule type" value="Genomic_DNA"/>
</dbReference>
<dbReference type="Gene3D" id="3.10.20.90">
    <property type="entry name" value="Phosphatidylinositol 3-kinase Catalytic Subunit, Chain A, domain 1"/>
    <property type="match status" value="1"/>
</dbReference>
<name>A0A369UW17_9ACTN</name>
<proteinExistence type="inferred from homology"/>
<feature type="transmembrane region" description="Helical" evidence="7">
    <location>
        <begin position="328"/>
        <end position="346"/>
    </location>
</feature>
<evidence type="ECO:0000313" key="10">
    <source>
        <dbReference type="Proteomes" id="UP000253742"/>
    </source>
</evidence>
<keyword evidence="3" id="KW-1003">Cell membrane</keyword>
<comment type="caution">
    <text evidence="9">The sequence shown here is derived from an EMBL/GenBank/DDBJ whole genome shotgun (WGS) entry which is preliminary data.</text>
</comment>
<organism evidence="9 10">
    <name type="scientific">Streptomyces parvulus</name>
    <dbReference type="NCBI Taxonomy" id="146923"/>
    <lineage>
        <taxon>Bacteria</taxon>
        <taxon>Bacillati</taxon>
        <taxon>Actinomycetota</taxon>
        <taxon>Actinomycetes</taxon>
        <taxon>Kitasatosporales</taxon>
        <taxon>Streptomycetaceae</taxon>
        <taxon>Streptomyces</taxon>
    </lineage>
</organism>
<dbReference type="Pfam" id="PF08817">
    <property type="entry name" value="YukD"/>
    <property type="match status" value="1"/>
</dbReference>